<dbReference type="Gene3D" id="2.60.120.920">
    <property type="match status" value="1"/>
</dbReference>
<comment type="subcellular location">
    <subcellularLocation>
        <location evidence="1">Membrane</location>
    </subcellularLocation>
</comment>
<dbReference type="Proteomes" id="UP001562354">
    <property type="component" value="Unassembled WGS sequence"/>
</dbReference>
<keyword evidence="3" id="KW-1133">Transmembrane helix</keyword>
<accession>A0ABR3P9G9</accession>
<evidence type="ECO:0000313" key="6">
    <source>
        <dbReference type="EMBL" id="KAL1302808.1"/>
    </source>
</evidence>
<evidence type="ECO:0000313" key="7">
    <source>
        <dbReference type="Proteomes" id="UP001562354"/>
    </source>
</evidence>
<name>A0ABR3P9G9_9PEZI</name>
<keyword evidence="4" id="KW-0472">Membrane</keyword>
<protein>
    <recommendedName>
        <fullName evidence="8">SPRY domain-containing protein</fullName>
    </recommendedName>
</protein>
<feature type="compositionally biased region" description="Polar residues" evidence="5">
    <location>
        <begin position="115"/>
        <end position="124"/>
    </location>
</feature>
<evidence type="ECO:0000256" key="2">
    <source>
        <dbReference type="ARBA" id="ARBA00022692"/>
    </source>
</evidence>
<feature type="region of interest" description="Disordered" evidence="5">
    <location>
        <begin position="1"/>
        <end position="136"/>
    </location>
</feature>
<feature type="compositionally biased region" description="Polar residues" evidence="5">
    <location>
        <begin position="1"/>
        <end position="26"/>
    </location>
</feature>
<proteinExistence type="predicted"/>
<evidence type="ECO:0000256" key="1">
    <source>
        <dbReference type="ARBA" id="ARBA00004370"/>
    </source>
</evidence>
<evidence type="ECO:0000256" key="5">
    <source>
        <dbReference type="SAM" id="MobiDB-lite"/>
    </source>
</evidence>
<dbReference type="EMBL" id="JBFMKM010000012">
    <property type="protein sequence ID" value="KAL1302808.1"/>
    <property type="molecule type" value="Genomic_DNA"/>
</dbReference>
<keyword evidence="7" id="KW-1185">Reference proteome</keyword>
<keyword evidence="2" id="KW-0812">Transmembrane</keyword>
<dbReference type="CDD" id="cd12910">
    <property type="entry name" value="SPRY_SSH4_like"/>
    <property type="match status" value="1"/>
</dbReference>
<comment type="caution">
    <text evidence="6">The sequence shown here is derived from an EMBL/GenBank/DDBJ whole genome shotgun (WGS) entry which is preliminary data.</text>
</comment>
<dbReference type="GeneID" id="95976848"/>
<organism evidence="6 7">
    <name type="scientific">Neodothiora populina</name>
    <dbReference type="NCBI Taxonomy" id="2781224"/>
    <lineage>
        <taxon>Eukaryota</taxon>
        <taxon>Fungi</taxon>
        <taxon>Dikarya</taxon>
        <taxon>Ascomycota</taxon>
        <taxon>Pezizomycotina</taxon>
        <taxon>Dothideomycetes</taxon>
        <taxon>Dothideomycetidae</taxon>
        <taxon>Dothideales</taxon>
        <taxon>Dothioraceae</taxon>
        <taxon>Neodothiora</taxon>
    </lineage>
</organism>
<gene>
    <name evidence="6" type="ORF">AAFC00_003146</name>
</gene>
<dbReference type="PANTHER" id="PTHR12864">
    <property type="entry name" value="RAN BINDING PROTEIN 9-RELATED"/>
    <property type="match status" value="1"/>
</dbReference>
<sequence>MSGKSNFNPFRRSNNASSSVDPTQQPFPGEEKFSAPPGPPPGRAYASQGEEKFQPPPGPPPGMRHAPQQDEVYAPPPGPPPSALHASSEQQPPQYAPWMAIPDTSQLPPPPSLAYEQSPTANATEKSDSDAKRWCRSNPLINPRHLLLSDKDRLAKYDINLTQPPQSFIGKCRRTAPGTWSVQTRPNCEDTILLTDLPLFSALEDNVNLTGKPKPIYFEIKVASMTSSSSSYSEASAGIAIGFLAPPYPHWRLPGWERASLGVHGDDGRKYVHNNLGGQDFTTSFKDGEVVGIGMTFAPSRGPRPSVEVFFTREGERVGGWDLHEERDQDDGGSVAGLEGDRDLIGAVGMFGGVEFETRFRRDQWLYRPR</sequence>
<evidence type="ECO:0008006" key="8">
    <source>
        <dbReference type="Google" id="ProtNLM"/>
    </source>
</evidence>
<dbReference type="RefSeq" id="XP_069199084.1">
    <property type="nucleotide sequence ID" value="XM_069342580.1"/>
</dbReference>
<reference evidence="6 7" key="1">
    <citation type="submission" date="2024-07" db="EMBL/GenBank/DDBJ databases">
        <title>Draft sequence of the Neodothiora populina.</title>
        <authorList>
            <person name="Drown D.D."/>
            <person name="Schuette U.S."/>
            <person name="Buechlein A.B."/>
            <person name="Rusch D.R."/>
            <person name="Winton L.W."/>
            <person name="Adams G.A."/>
        </authorList>
    </citation>
    <scope>NUCLEOTIDE SEQUENCE [LARGE SCALE GENOMIC DNA]</scope>
    <source>
        <strain evidence="6 7">CPC 39397</strain>
    </source>
</reference>
<dbReference type="InterPro" id="IPR050618">
    <property type="entry name" value="Ubq-SigPath_Reg"/>
</dbReference>
<evidence type="ECO:0000256" key="4">
    <source>
        <dbReference type="ARBA" id="ARBA00023136"/>
    </source>
</evidence>
<dbReference type="InterPro" id="IPR043136">
    <property type="entry name" value="B30.2/SPRY_sf"/>
</dbReference>
<evidence type="ECO:0000256" key="3">
    <source>
        <dbReference type="ARBA" id="ARBA00022989"/>
    </source>
</evidence>
<dbReference type="InterPro" id="IPR035780">
    <property type="entry name" value="SPRY_Ssh4-like"/>
</dbReference>